<dbReference type="InterPro" id="IPR011611">
    <property type="entry name" value="PfkB_dom"/>
</dbReference>
<dbReference type="EMBL" id="DSOK01000419">
    <property type="protein sequence ID" value="HEN16812.1"/>
    <property type="molecule type" value="Genomic_DNA"/>
</dbReference>
<dbReference type="GO" id="GO:0005829">
    <property type="term" value="C:cytosol"/>
    <property type="evidence" value="ECO:0007669"/>
    <property type="project" value="TreeGrafter"/>
</dbReference>
<dbReference type="InterPro" id="IPR029056">
    <property type="entry name" value="Ribokinase-like"/>
</dbReference>
<dbReference type="Pfam" id="PF00294">
    <property type="entry name" value="PfkB"/>
    <property type="match status" value="1"/>
</dbReference>
<dbReference type="PROSITE" id="PS00584">
    <property type="entry name" value="PFKB_KINASES_2"/>
    <property type="match status" value="1"/>
</dbReference>
<gene>
    <name evidence="4" type="ORF">ENQ76_15225</name>
</gene>
<organism evidence="4">
    <name type="scientific">Schlesneria paludicola</name>
    <dbReference type="NCBI Taxonomy" id="360056"/>
    <lineage>
        <taxon>Bacteria</taxon>
        <taxon>Pseudomonadati</taxon>
        <taxon>Planctomycetota</taxon>
        <taxon>Planctomycetia</taxon>
        <taxon>Planctomycetales</taxon>
        <taxon>Planctomycetaceae</taxon>
        <taxon>Schlesneria</taxon>
    </lineage>
</organism>
<dbReference type="GO" id="GO:0033785">
    <property type="term" value="F:heptose 7-phosphate kinase activity"/>
    <property type="evidence" value="ECO:0007669"/>
    <property type="project" value="TreeGrafter"/>
</dbReference>
<keyword evidence="1" id="KW-0808">Transferase</keyword>
<dbReference type="GO" id="GO:0033786">
    <property type="term" value="F:heptose-1-phosphate adenylyltransferase activity"/>
    <property type="evidence" value="ECO:0007669"/>
    <property type="project" value="TreeGrafter"/>
</dbReference>
<dbReference type="AlphaFoldDB" id="A0A7C2P2T1"/>
<dbReference type="PANTHER" id="PTHR46969:SF1">
    <property type="entry name" value="BIFUNCTIONAL PROTEIN HLDE"/>
    <property type="match status" value="1"/>
</dbReference>
<evidence type="ECO:0000256" key="1">
    <source>
        <dbReference type="ARBA" id="ARBA00022679"/>
    </source>
</evidence>
<comment type="caution">
    <text evidence="4">The sequence shown here is derived from an EMBL/GenBank/DDBJ whole genome shotgun (WGS) entry which is preliminary data.</text>
</comment>
<dbReference type="SUPFAM" id="SSF53613">
    <property type="entry name" value="Ribokinase-like"/>
    <property type="match status" value="1"/>
</dbReference>
<dbReference type="Gene3D" id="3.40.1190.20">
    <property type="match status" value="1"/>
</dbReference>
<proteinExistence type="predicted"/>
<evidence type="ECO:0000313" key="4">
    <source>
        <dbReference type="EMBL" id="HEN16812.1"/>
    </source>
</evidence>
<reference evidence="4" key="1">
    <citation type="journal article" date="2020" name="mSystems">
        <title>Genome- and Community-Level Interaction Insights into Carbon Utilization and Element Cycling Functions of Hydrothermarchaeota in Hydrothermal Sediment.</title>
        <authorList>
            <person name="Zhou Z."/>
            <person name="Liu Y."/>
            <person name="Xu W."/>
            <person name="Pan J."/>
            <person name="Luo Z.H."/>
            <person name="Li M."/>
        </authorList>
    </citation>
    <scope>NUCLEOTIDE SEQUENCE [LARGE SCALE GENOMIC DNA]</scope>
    <source>
        <strain evidence="4">SpSt-339</strain>
    </source>
</reference>
<protein>
    <submittedName>
        <fullName evidence="4">Carbohydrate kinase</fullName>
    </submittedName>
</protein>
<evidence type="ECO:0000256" key="2">
    <source>
        <dbReference type="ARBA" id="ARBA00022777"/>
    </source>
</evidence>
<feature type="domain" description="Carbohydrate kinase PfkB" evidence="3">
    <location>
        <begin position="35"/>
        <end position="325"/>
    </location>
</feature>
<evidence type="ECO:0000259" key="3">
    <source>
        <dbReference type="Pfam" id="PF00294"/>
    </source>
</evidence>
<name>A0A7C2P2T1_9PLAN</name>
<dbReference type="InterPro" id="IPR002173">
    <property type="entry name" value="Carboh/pur_kinase_PfkB_CS"/>
</dbReference>
<keyword evidence="2 4" id="KW-0418">Kinase</keyword>
<sequence>MTPERLQQLLDEFPQRRIAVVGDFFLDKYFEVDPALAEPSLETGRTAHQVVQIRRAPGAAGTVVNNLAALGAGTIHAVGVIGDDGEGYDLCQGLEKLGCSTSGLLRSPDIMTPTYLKPRDRGVAGLAGEHSRYDTKNRRPLCSQLVGQLAAALDHLLPQLDALIIMDQMDLPDCGVITSALRDVLAEQAGRYPQVLFWADSRRYIRQFRRIVIKPNQFEAMGRVNPLPGDEVSLTDLQTVIPRLRAETGAPVFVTWGERGTFVSEPEPRLIPSVPVKGPVDPTGAGDSATAGAVLALTSGATHAEAALVGNLVASVTVQQLGTTGVATPEQLFHALTIWRERHPQFVL</sequence>
<accession>A0A7C2P2T1</accession>
<dbReference type="PANTHER" id="PTHR46969">
    <property type="entry name" value="BIFUNCTIONAL PROTEIN HLDE"/>
    <property type="match status" value="1"/>
</dbReference>